<keyword evidence="2" id="KW-1185">Reference proteome</keyword>
<evidence type="ECO:0000313" key="1">
    <source>
        <dbReference type="EMBL" id="KAI0067128.1"/>
    </source>
</evidence>
<proteinExistence type="predicted"/>
<protein>
    <submittedName>
        <fullName evidence="1">Uncharacterized protein</fullName>
    </submittedName>
</protein>
<dbReference type="Proteomes" id="UP000814140">
    <property type="component" value="Unassembled WGS sequence"/>
</dbReference>
<organism evidence="1 2">
    <name type="scientific">Artomyces pyxidatus</name>
    <dbReference type="NCBI Taxonomy" id="48021"/>
    <lineage>
        <taxon>Eukaryota</taxon>
        <taxon>Fungi</taxon>
        <taxon>Dikarya</taxon>
        <taxon>Basidiomycota</taxon>
        <taxon>Agaricomycotina</taxon>
        <taxon>Agaricomycetes</taxon>
        <taxon>Russulales</taxon>
        <taxon>Auriscalpiaceae</taxon>
        <taxon>Artomyces</taxon>
    </lineage>
</organism>
<accession>A0ACB8TFB2</accession>
<reference evidence="1" key="1">
    <citation type="submission" date="2021-03" db="EMBL/GenBank/DDBJ databases">
        <authorList>
            <consortium name="DOE Joint Genome Institute"/>
            <person name="Ahrendt S."/>
            <person name="Looney B.P."/>
            <person name="Miyauchi S."/>
            <person name="Morin E."/>
            <person name="Drula E."/>
            <person name="Courty P.E."/>
            <person name="Chicoki N."/>
            <person name="Fauchery L."/>
            <person name="Kohler A."/>
            <person name="Kuo A."/>
            <person name="Labutti K."/>
            <person name="Pangilinan J."/>
            <person name="Lipzen A."/>
            <person name="Riley R."/>
            <person name="Andreopoulos W."/>
            <person name="He G."/>
            <person name="Johnson J."/>
            <person name="Barry K.W."/>
            <person name="Grigoriev I.V."/>
            <person name="Nagy L."/>
            <person name="Hibbett D."/>
            <person name="Henrissat B."/>
            <person name="Matheny P.B."/>
            <person name="Labbe J."/>
            <person name="Martin F."/>
        </authorList>
    </citation>
    <scope>NUCLEOTIDE SEQUENCE</scope>
    <source>
        <strain evidence="1">HHB10654</strain>
    </source>
</reference>
<reference evidence="1" key="2">
    <citation type="journal article" date="2022" name="New Phytol.">
        <title>Evolutionary transition to the ectomycorrhizal habit in the genomes of a hyperdiverse lineage of mushroom-forming fungi.</title>
        <authorList>
            <person name="Looney B."/>
            <person name="Miyauchi S."/>
            <person name="Morin E."/>
            <person name="Drula E."/>
            <person name="Courty P.E."/>
            <person name="Kohler A."/>
            <person name="Kuo A."/>
            <person name="LaButti K."/>
            <person name="Pangilinan J."/>
            <person name="Lipzen A."/>
            <person name="Riley R."/>
            <person name="Andreopoulos W."/>
            <person name="He G."/>
            <person name="Johnson J."/>
            <person name="Nolan M."/>
            <person name="Tritt A."/>
            <person name="Barry K.W."/>
            <person name="Grigoriev I.V."/>
            <person name="Nagy L.G."/>
            <person name="Hibbett D."/>
            <person name="Henrissat B."/>
            <person name="Matheny P.B."/>
            <person name="Labbe J."/>
            <person name="Martin F.M."/>
        </authorList>
    </citation>
    <scope>NUCLEOTIDE SEQUENCE</scope>
    <source>
        <strain evidence="1">HHB10654</strain>
    </source>
</reference>
<name>A0ACB8TFB2_9AGAM</name>
<sequence length="644" mass="68247">MSTTIPLPGTSIGPRSPQLSRRRGSVAANDPFGIRAHQTQPGDREVKSRLTIVRVVQDEDSRKSFGSPIDDIPLPISGSPEHRRASWTPSPSHLRTKSIDGGRRLSFASASFTQSSPSPVMIPSSSGRRRRSSSFSSYAGRGPLSPQQLCELARTSMKPQRAHQDTDSPQSPNRLQLPLSGGEGSALSATTVPAKFIPIPDGQFLPFLDRPAEVTAFISTTPTNRLLALLEQAFPAHARLNRPSDEGDESPPSSPCQSRFASSLTNALETHVSSPPVVPSYDTTHPVLWSYSTLLAWMCTVPRSQADDTEWVHRIRACVMSHSEQIGVSLLSALGVPMEGLSDSDWEPLSPPTSAQATKATPEAPSLPAILITDDDGADSRQLPLQVLPAPSANSVNTVDGDDEAFHVDIFSIPFSDASAGPGEAEGADLDGTSRSRSGSIASWSPSSRSSSLVSSSTMESIGESESESEIDTPHDEHHYPGFGSSDEHPSGSATARAGSPTGSGIARARPAESIQEPPPHVADSTDKWDAEDQEDLYGLCISTRAMDAGLPMIPRSKVASTLPIPLTSSTRPRRQTVNVAHVLSGAPGHAGFTWRPGGPLFPTTFVGAASNNPEDASVEGGMESTGRTLVTRSVAVVCLMLMS</sequence>
<comment type="caution">
    <text evidence="1">The sequence shown here is derived from an EMBL/GenBank/DDBJ whole genome shotgun (WGS) entry which is preliminary data.</text>
</comment>
<gene>
    <name evidence="1" type="ORF">BV25DRAFT_1281713</name>
</gene>
<evidence type="ECO:0000313" key="2">
    <source>
        <dbReference type="Proteomes" id="UP000814140"/>
    </source>
</evidence>
<dbReference type="EMBL" id="MU277191">
    <property type="protein sequence ID" value="KAI0067128.1"/>
    <property type="molecule type" value="Genomic_DNA"/>
</dbReference>